<evidence type="ECO:0000313" key="2">
    <source>
        <dbReference type="EMBL" id="TFU03051.1"/>
    </source>
</evidence>
<dbReference type="RefSeq" id="WP_135245643.1">
    <property type="nucleotide sequence ID" value="NZ_SIHO01000002.1"/>
</dbReference>
<evidence type="ECO:0000256" key="1">
    <source>
        <dbReference type="SAM" id="MobiDB-lite"/>
    </source>
</evidence>
<evidence type="ECO:0008006" key="4">
    <source>
        <dbReference type="Google" id="ProtNLM"/>
    </source>
</evidence>
<protein>
    <recommendedName>
        <fullName evidence="4">Porin</fullName>
    </recommendedName>
</protein>
<name>A0A4Y9EMP4_9SPHN</name>
<feature type="region of interest" description="Disordered" evidence="1">
    <location>
        <begin position="70"/>
        <end position="91"/>
    </location>
</feature>
<evidence type="ECO:0000313" key="3">
    <source>
        <dbReference type="Proteomes" id="UP000297737"/>
    </source>
</evidence>
<dbReference type="AlphaFoldDB" id="A0A4Y9EMP4"/>
<organism evidence="2 3">
    <name type="scientific">Glacieibacterium arshaanense</name>
    <dbReference type="NCBI Taxonomy" id="2511025"/>
    <lineage>
        <taxon>Bacteria</taxon>
        <taxon>Pseudomonadati</taxon>
        <taxon>Pseudomonadota</taxon>
        <taxon>Alphaproteobacteria</taxon>
        <taxon>Sphingomonadales</taxon>
        <taxon>Sphingosinicellaceae</taxon>
        <taxon>Glacieibacterium</taxon>
    </lineage>
</organism>
<reference evidence="2 3" key="1">
    <citation type="submission" date="2019-02" db="EMBL/GenBank/DDBJ databases">
        <title>Polymorphobacter sp. isolated from the lake at the Tibet of China.</title>
        <authorList>
            <person name="Li A."/>
        </authorList>
    </citation>
    <scope>NUCLEOTIDE SEQUENCE [LARGE SCALE GENOMIC DNA]</scope>
    <source>
        <strain evidence="2 3">DJ1R-1</strain>
    </source>
</reference>
<gene>
    <name evidence="2" type="ORF">EUV02_07570</name>
</gene>
<comment type="caution">
    <text evidence="2">The sequence shown here is derived from an EMBL/GenBank/DDBJ whole genome shotgun (WGS) entry which is preliminary data.</text>
</comment>
<proteinExistence type="predicted"/>
<sequence length="91" mass="9717">MFDTGAADVLFGRRGFGVRSGSMLPSMKLASVAPGSTGRNQTLFRNVLLTVQPWWVLGTEVTWRKAGYAQPGGGSLSSSGPALNLTTRIRF</sequence>
<keyword evidence="3" id="KW-1185">Reference proteome</keyword>
<accession>A0A4Y9EMP4</accession>
<dbReference type="Proteomes" id="UP000297737">
    <property type="component" value="Unassembled WGS sequence"/>
</dbReference>
<dbReference type="EMBL" id="SIHO01000002">
    <property type="protein sequence ID" value="TFU03051.1"/>
    <property type="molecule type" value="Genomic_DNA"/>
</dbReference>